<dbReference type="OrthoDB" id="9783723at2"/>
<protein>
    <submittedName>
        <fullName evidence="2">PadR family transcriptional regulator</fullName>
    </submittedName>
</protein>
<dbReference type="RefSeq" id="WP_033676832.1">
    <property type="nucleotide sequence ID" value="NZ_JOTM01000025.1"/>
</dbReference>
<reference evidence="2 3" key="1">
    <citation type="submission" date="2014-06" db="EMBL/GenBank/DDBJ databases">
        <title>Draft genome sequence of Bacillus gaemokensis JCM 15801 (MCCC 1A00707).</title>
        <authorList>
            <person name="Lai Q."/>
            <person name="Liu Y."/>
            <person name="Shao Z."/>
        </authorList>
    </citation>
    <scope>NUCLEOTIDE SEQUENCE [LARGE SCALE GENOMIC DNA]</scope>
    <source>
        <strain evidence="2 3">JCM 15801</strain>
    </source>
</reference>
<dbReference type="Proteomes" id="UP000027778">
    <property type="component" value="Unassembled WGS sequence"/>
</dbReference>
<dbReference type="Gene3D" id="1.10.10.10">
    <property type="entry name" value="Winged helix-like DNA-binding domain superfamily/Winged helix DNA-binding domain"/>
    <property type="match status" value="1"/>
</dbReference>
<organism evidence="2 3">
    <name type="scientific">Bacillus gaemokensis</name>
    <dbReference type="NCBI Taxonomy" id="574375"/>
    <lineage>
        <taxon>Bacteria</taxon>
        <taxon>Bacillati</taxon>
        <taxon>Bacillota</taxon>
        <taxon>Bacilli</taxon>
        <taxon>Bacillales</taxon>
        <taxon>Bacillaceae</taxon>
        <taxon>Bacillus</taxon>
        <taxon>Bacillus cereus group</taxon>
    </lineage>
</organism>
<keyword evidence="3" id="KW-1185">Reference proteome</keyword>
<dbReference type="AlphaFoldDB" id="A0A073K690"/>
<dbReference type="STRING" id="574375.AZF08_24335"/>
<dbReference type="InterPro" id="IPR036390">
    <property type="entry name" value="WH_DNA-bd_sf"/>
</dbReference>
<dbReference type="PANTHER" id="PTHR43252:SF6">
    <property type="entry name" value="NEGATIVE TRANSCRIPTION REGULATOR PADR"/>
    <property type="match status" value="1"/>
</dbReference>
<dbReference type="Pfam" id="PF03551">
    <property type="entry name" value="PadR"/>
    <property type="match status" value="1"/>
</dbReference>
<evidence type="ECO:0000313" key="2">
    <source>
        <dbReference type="EMBL" id="KEK22809.1"/>
    </source>
</evidence>
<dbReference type="PANTHER" id="PTHR43252">
    <property type="entry name" value="TRANSCRIPTIONAL REGULATOR YQJI"/>
    <property type="match status" value="1"/>
</dbReference>
<proteinExistence type="predicted"/>
<comment type="caution">
    <text evidence="2">The sequence shown here is derived from an EMBL/GenBank/DDBJ whole genome shotgun (WGS) entry which is preliminary data.</text>
</comment>
<dbReference type="InterPro" id="IPR005149">
    <property type="entry name" value="Tscrpt_reg_PadR_N"/>
</dbReference>
<evidence type="ECO:0000313" key="3">
    <source>
        <dbReference type="Proteomes" id="UP000027778"/>
    </source>
</evidence>
<dbReference type="InterPro" id="IPR036388">
    <property type="entry name" value="WH-like_DNA-bd_sf"/>
</dbReference>
<name>A0A073K690_9BACI</name>
<sequence>MYVDILLLAELTSGPKYGYEIKKNIQNRLGENFELNHNMLYPALRRFEDMGAITKEVHQQIGKPNRNIYALTHTGTEIFYEMMREFPEKTASNDAEFLVRVALFEKLDYEARAEILTSRQNVLHKQLTSIQLLSETSAFITEVVHYSKSRIEHELSWIASLMKKI</sequence>
<dbReference type="SUPFAM" id="SSF46785">
    <property type="entry name" value="Winged helix' DNA-binding domain"/>
    <property type="match status" value="1"/>
</dbReference>
<dbReference type="EMBL" id="JOTM01000025">
    <property type="protein sequence ID" value="KEK22809.1"/>
    <property type="molecule type" value="Genomic_DNA"/>
</dbReference>
<evidence type="ECO:0000259" key="1">
    <source>
        <dbReference type="Pfam" id="PF03551"/>
    </source>
</evidence>
<gene>
    <name evidence="2" type="ORF">BAGA_16280</name>
</gene>
<dbReference type="eggNOG" id="COG1695">
    <property type="taxonomic scope" value="Bacteria"/>
</dbReference>
<accession>A0A073K690</accession>
<feature type="domain" description="Transcription regulator PadR N-terminal" evidence="1">
    <location>
        <begin position="7"/>
        <end position="77"/>
    </location>
</feature>